<dbReference type="Proteomes" id="UP000887578">
    <property type="component" value="Unplaced"/>
</dbReference>
<proteinExistence type="predicted"/>
<dbReference type="AlphaFoldDB" id="A0A914PYK6"/>
<evidence type="ECO:0000313" key="1">
    <source>
        <dbReference type="Proteomes" id="UP000887578"/>
    </source>
</evidence>
<accession>A0A914PYK6</accession>
<name>A0A914PYK6_9BILA</name>
<sequence>MSSSSDSQNADNSSMVVIPPKRICFDGKFFHQDWSLPDSIIYYIAQNPSSAEFYLNLIETCKYFFAKHPILLCPGLGFDGKMYEDKSEALEGPTACNDLESPVKLWIVGGDFGVFPPKTSNLTNGVSSFIENIYRCEAESVYFVNQIISHDELLFLTSSVHSIHFDQVTVKNKDGSILPLEKIVEAIPKLKEIY</sequence>
<organism evidence="1 2">
    <name type="scientific">Panagrolaimus davidi</name>
    <dbReference type="NCBI Taxonomy" id="227884"/>
    <lineage>
        <taxon>Eukaryota</taxon>
        <taxon>Metazoa</taxon>
        <taxon>Ecdysozoa</taxon>
        <taxon>Nematoda</taxon>
        <taxon>Chromadorea</taxon>
        <taxon>Rhabditida</taxon>
        <taxon>Tylenchina</taxon>
        <taxon>Panagrolaimomorpha</taxon>
        <taxon>Panagrolaimoidea</taxon>
        <taxon>Panagrolaimidae</taxon>
        <taxon>Panagrolaimus</taxon>
    </lineage>
</organism>
<keyword evidence="1" id="KW-1185">Reference proteome</keyword>
<protein>
    <submittedName>
        <fullName evidence="2">Uncharacterized protein</fullName>
    </submittedName>
</protein>
<dbReference type="WBParaSite" id="PDA_v2.g2155.t1">
    <property type="protein sequence ID" value="PDA_v2.g2155.t1"/>
    <property type="gene ID" value="PDA_v2.g2155"/>
</dbReference>
<evidence type="ECO:0000313" key="2">
    <source>
        <dbReference type="WBParaSite" id="PDA_v2.g2155.t1"/>
    </source>
</evidence>
<reference evidence="2" key="1">
    <citation type="submission" date="2022-11" db="UniProtKB">
        <authorList>
            <consortium name="WormBaseParasite"/>
        </authorList>
    </citation>
    <scope>IDENTIFICATION</scope>
</reference>